<protein>
    <submittedName>
        <fullName evidence="3">DUF1206 domain-containing protein</fullName>
    </submittedName>
</protein>
<dbReference type="Pfam" id="PF06724">
    <property type="entry name" value="DUF1206"/>
    <property type="match status" value="2"/>
</dbReference>
<dbReference type="RefSeq" id="WP_378611930.1">
    <property type="nucleotide sequence ID" value="NZ_JBHSAX010000009.1"/>
</dbReference>
<keyword evidence="1" id="KW-0812">Transmembrane</keyword>
<feature type="domain" description="DUF1206" evidence="2">
    <location>
        <begin position="23"/>
        <end position="94"/>
    </location>
</feature>
<comment type="caution">
    <text evidence="3">The sequence shown here is derived from an EMBL/GenBank/DDBJ whole genome shotgun (WGS) entry which is preliminary data.</text>
</comment>
<evidence type="ECO:0000259" key="2">
    <source>
        <dbReference type="Pfam" id="PF06724"/>
    </source>
</evidence>
<feature type="transmembrane region" description="Helical" evidence="1">
    <location>
        <begin position="243"/>
        <end position="266"/>
    </location>
</feature>
<dbReference type="Proteomes" id="UP001595696">
    <property type="component" value="Unassembled WGS sequence"/>
</dbReference>
<evidence type="ECO:0000256" key="1">
    <source>
        <dbReference type="SAM" id="Phobius"/>
    </source>
</evidence>
<feature type="transmembrane region" description="Helical" evidence="1">
    <location>
        <begin position="196"/>
        <end position="223"/>
    </location>
</feature>
<proteinExistence type="predicted"/>
<feature type="transmembrane region" description="Helical" evidence="1">
    <location>
        <begin position="155"/>
        <end position="175"/>
    </location>
</feature>
<dbReference type="EMBL" id="JBHSAX010000009">
    <property type="protein sequence ID" value="MFC3962169.1"/>
    <property type="molecule type" value="Genomic_DNA"/>
</dbReference>
<keyword evidence="4" id="KW-1185">Reference proteome</keyword>
<reference evidence="4" key="1">
    <citation type="journal article" date="2019" name="Int. J. Syst. Evol. Microbiol.">
        <title>The Global Catalogue of Microorganisms (GCM) 10K type strain sequencing project: providing services to taxonomists for standard genome sequencing and annotation.</title>
        <authorList>
            <consortium name="The Broad Institute Genomics Platform"/>
            <consortium name="The Broad Institute Genome Sequencing Center for Infectious Disease"/>
            <person name="Wu L."/>
            <person name="Ma J."/>
        </authorList>
    </citation>
    <scope>NUCLEOTIDE SEQUENCE [LARGE SCALE GENOMIC DNA]</scope>
    <source>
        <strain evidence="4">CGMCC 4.7330</strain>
    </source>
</reference>
<keyword evidence="1" id="KW-0472">Membrane</keyword>
<keyword evidence="1" id="KW-1133">Transmembrane helix</keyword>
<gene>
    <name evidence="3" type="ORF">ACFO0B_09255</name>
</gene>
<organism evidence="3 4">
    <name type="scientific">Nocardia jiangsuensis</name>
    <dbReference type="NCBI Taxonomy" id="1691563"/>
    <lineage>
        <taxon>Bacteria</taxon>
        <taxon>Bacillati</taxon>
        <taxon>Actinomycetota</taxon>
        <taxon>Actinomycetes</taxon>
        <taxon>Mycobacteriales</taxon>
        <taxon>Nocardiaceae</taxon>
        <taxon>Nocardia</taxon>
    </lineage>
</organism>
<evidence type="ECO:0000313" key="4">
    <source>
        <dbReference type="Proteomes" id="UP001595696"/>
    </source>
</evidence>
<evidence type="ECO:0000313" key="3">
    <source>
        <dbReference type="EMBL" id="MFC3962169.1"/>
    </source>
</evidence>
<name>A0ABV8DR47_9NOCA</name>
<feature type="transmembrane region" description="Helical" evidence="1">
    <location>
        <begin position="104"/>
        <end position="124"/>
    </location>
</feature>
<feature type="domain" description="DUF1206" evidence="2">
    <location>
        <begin position="202"/>
        <end position="271"/>
    </location>
</feature>
<feature type="transmembrane region" description="Helical" evidence="1">
    <location>
        <begin position="21"/>
        <end position="44"/>
    </location>
</feature>
<dbReference type="InterPro" id="IPR009597">
    <property type="entry name" value="DUF1206"/>
</dbReference>
<feature type="transmembrane region" description="Helical" evidence="1">
    <location>
        <begin position="72"/>
        <end position="92"/>
    </location>
</feature>
<sequence>MRKSNQVHREVARSAPFQMAARAGLVAYGLVHLLVAWVCVQLALGDFDGDGVGKADKTGALQNLAEHREGELVLWLIAGGLGFAVLWQLLEAATGARNSRRDKLLRAMNFGEAVLFGYLAYSAVKLAKGVPASSTDQAQLALVGNLLSREWGKPAVVGIGLAIVVAGFFVAHHGWSKRFREEQDFRGAGRSTERVVIRLGQVGYAALGAVYAGGGVLVIVAAVQSQPHKATGLDVALKTLAAQPYGTVLLLVVAVGLAAFAIFTFLDAKFRKAH</sequence>
<accession>A0ABV8DR47</accession>